<keyword evidence="3" id="KW-1185">Reference proteome</keyword>
<protein>
    <submittedName>
        <fullName evidence="2">Uncharacterized protein</fullName>
    </submittedName>
</protein>
<reference evidence="2" key="1">
    <citation type="submission" date="2022-01" db="EMBL/GenBank/DDBJ databases">
        <authorList>
            <person name="King R."/>
        </authorList>
    </citation>
    <scope>NUCLEOTIDE SEQUENCE</scope>
</reference>
<gene>
    <name evidence="2" type="ORF">NEZAVI_LOCUS8186</name>
</gene>
<evidence type="ECO:0000313" key="2">
    <source>
        <dbReference type="EMBL" id="CAH1398564.1"/>
    </source>
</evidence>
<name>A0A9P0HAR2_NEZVI</name>
<feature type="region of interest" description="Disordered" evidence="1">
    <location>
        <begin position="50"/>
        <end position="79"/>
    </location>
</feature>
<evidence type="ECO:0000256" key="1">
    <source>
        <dbReference type="SAM" id="MobiDB-lite"/>
    </source>
</evidence>
<organism evidence="2 3">
    <name type="scientific">Nezara viridula</name>
    <name type="common">Southern green stink bug</name>
    <name type="synonym">Cimex viridulus</name>
    <dbReference type="NCBI Taxonomy" id="85310"/>
    <lineage>
        <taxon>Eukaryota</taxon>
        <taxon>Metazoa</taxon>
        <taxon>Ecdysozoa</taxon>
        <taxon>Arthropoda</taxon>
        <taxon>Hexapoda</taxon>
        <taxon>Insecta</taxon>
        <taxon>Pterygota</taxon>
        <taxon>Neoptera</taxon>
        <taxon>Paraneoptera</taxon>
        <taxon>Hemiptera</taxon>
        <taxon>Heteroptera</taxon>
        <taxon>Panheteroptera</taxon>
        <taxon>Pentatomomorpha</taxon>
        <taxon>Pentatomoidea</taxon>
        <taxon>Pentatomidae</taxon>
        <taxon>Pentatominae</taxon>
        <taxon>Nezara</taxon>
    </lineage>
</organism>
<dbReference type="EMBL" id="OV725080">
    <property type="protein sequence ID" value="CAH1398564.1"/>
    <property type="molecule type" value="Genomic_DNA"/>
</dbReference>
<dbReference type="Proteomes" id="UP001152798">
    <property type="component" value="Chromosome 4"/>
</dbReference>
<accession>A0A9P0HAR2</accession>
<sequence length="110" mass="12647">MAHIKEFTHREYRQSSNTEEVIFCEINLLEPEAPNPLLLICRTPKRLPFDSSKRHPNRQCTPQQFISSAANDPKGTIRPATETDTEISRIIYQWIIQISGEWIGLVIASL</sequence>
<proteinExistence type="predicted"/>
<feature type="compositionally biased region" description="Polar residues" evidence="1">
    <location>
        <begin position="58"/>
        <end position="70"/>
    </location>
</feature>
<evidence type="ECO:0000313" key="3">
    <source>
        <dbReference type="Proteomes" id="UP001152798"/>
    </source>
</evidence>
<dbReference type="AlphaFoldDB" id="A0A9P0HAR2"/>